<dbReference type="Gene3D" id="2.10.270.10">
    <property type="entry name" value="Cholin Binding"/>
    <property type="match status" value="4"/>
</dbReference>
<dbReference type="HOGENOM" id="CLU_529849_0_0_9"/>
<dbReference type="Pfam" id="PF01473">
    <property type="entry name" value="Choline_bind_1"/>
    <property type="match status" value="2"/>
</dbReference>
<keyword evidence="5" id="KW-1185">Reference proteome</keyword>
<dbReference type="InterPro" id="IPR002931">
    <property type="entry name" value="Transglutaminase-like"/>
</dbReference>
<evidence type="ECO:0000313" key="4">
    <source>
        <dbReference type="EMBL" id="ERJ90202.1"/>
    </source>
</evidence>
<organism evidence="4 5">
    <name type="scientific">Ruminococcus callidus ATCC 27760</name>
    <dbReference type="NCBI Taxonomy" id="411473"/>
    <lineage>
        <taxon>Bacteria</taxon>
        <taxon>Bacillati</taxon>
        <taxon>Bacillota</taxon>
        <taxon>Clostridia</taxon>
        <taxon>Eubacteriales</taxon>
        <taxon>Oscillospiraceae</taxon>
        <taxon>Ruminococcus</taxon>
    </lineage>
</organism>
<reference evidence="4 5" key="1">
    <citation type="submission" date="2013-07" db="EMBL/GenBank/DDBJ databases">
        <authorList>
            <person name="Weinstock G."/>
            <person name="Sodergren E."/>
            <person name="Wylie T."/>
            <person name="Fulton L."/>
            <person name="Fulton R."/>
            <person name="Fronick C."/>
            <person name="O'Laughlin M."/>
            <person name="Godfrey J."/>
            <person name="Miner T."/>
            <person name="Herter B."/>
            <person name="Appelbaum E."/>
            <person name="Cordes M."/>
            <person name="Lek S."/>
            <person name="Wollam A."/>
            <person name="Pepin K.H."/>
            <person name="Palsikar V.B."/>
            <person name="Mitreva M."/>
            <person name="Wilson R.K."/>
        </authorList>
    </citation>
    <scope>NUCLEOTIDE SEQUENCE [LARGE SCALE GENOMIC DNA]</scope>
    <source>
        <strain evidence="4 5">ATCC 27760</strain>
    </source>
</reference>
<accession>U2KD68</accession>
<feature type="repeat" description="Cell wall-binding" evidence="2">
    <location>
        <begin position="273"/>
        <end position="292"/>
    </location>
</feature>
<evidence type="ECO:0000259" key="3">
    <source>
        <dbReference type="SMART" id="SM00460"/>
    </source>
</evidence>
<keyword evidence="1" id="KW-0677">Repeat</keyword>
<dbReference type="PATRIC" id="fig|411473.3.peg.2387"/>
<dbReference type="OrthoDB" id="1828709at2"/>
<dbReference type="Proteomes" id="UP000016662">
    <property type="component" value="Unassembled WGS sequence"/>
</dbReference>
<feature type="repeat" description="Cell wall-binding" evidence="2">
    <location>
        <begin position="213"/>
        <end position="232"/>
    </location>
</feature>
<protein>
    <submittedName>
        <fullName evidence="4">Cell wall-binding repeat protein</fullName>
    </submittedName>
</protein>
<evidence type="ECO:0000256" key="1">
    <source>
        <dbReference type="ARBA" id="ARBA00022737"/>
    </source>
</evidence>
<dbReference type="eggNOG" id="COG1305">
    <property type="taxonomic scope" value="Bacteria"/>
</dbReference>
<dbReference type="EMBL" id="AWVF01000363">
    <property type="protein sequence ID" value="ERJ90202.1"/>
    <property type="molecule type" value="Genomic_DNA"/>
</dbReference>
<proteinExistence type="predicted"/>
<dbReference type="AlphaFoldDB" id="U2KD68"/>
<dbReference type="SUPFAM" id="SSF54001">
    <property type="entry name" value="Cysteine proteinases"/>
    <property type="match status" value="1"/>
</dbReference>
<dbReference type="PROSITE" id="PS51170">
    <property type="entry name" value="CW"/>
    <property type="match status" value="3"/>
</dbReference>
<gene>
    <name evidence="4" type="ORF">RUMCAL_02847</name>
</gene>
<name>U2KD68_9FIRM</name>
<dbReference type="STRING" id="411473.RUMCAL_02847"/>
<dbReference type="InterPro" id="IPR038765">
    <property type="entry name" value="Papain-like_cys_pep_sf"/>
</dbReference>
<dbReference type="InterPro" id="IPR018337">
    <property type="entry name" value="Cell_wall/Cho-bd_repeat"/>
</dbReference>
<comment type="caution">
    <text evidence="4">The sequence shown here is derived from an EMBL/GenBank/DDBJ whole genome shotgun (WGS) entry which is preliminary data.</text>
</comment>
<dbReference type="Pfam" id="PF01841">
    <property type="entry name" value="Transglut_core"/>
    <property type="match status" value="1"/>
</dbReference>
<dbReference type="eggNOG" id="COG5263">
    <property type="taxonomic scope" value="Bacteria"/>
</dbReference>
<feature type="domain" description="Transglutaminase-like" evidence="3">
    <location>
        <begin position="433"/>
        <end position="491"/>
    </location>
</feature>
<dbReference type="Gene3D" id="3.10.620.30">
    <property type="match status" value="1"/>
</dbReference>
<feature type="repeat" description="Cell wall-binding" evidence="2">
    <location>
        <begin position="233"/>
        <end position="252"/>
    </location>
</feature>
<dbReference type="Pfam" id="PF19127">
    <property type="entry name" value="Choline_bind_3"/>
    <property type="match status" value="3"/>
</dbReference>
<evidence type="ECO:0000256" key="2">
    <source>
        <dbReference type="PROSITE-ProRule" id="PRU00591"/>
    </source>
</evidence>
<sequence>MEAKRGNIVFAIGKGKCFMKRKTICFLAAFGAILGGSMLFGGTASAEEAEVTDVPVATEVTEVTVPAVENSGWQDEDGVRRYYDESGNFLTGEQEIDGAYYLFDYDGVQKTGWRTVNGVRRYYDPETGNIVSGWVDYCDYRYYTDADTGKKTGELQDGEERYLLDAETGQQQLGLCTFSDHTVSYYDANGKPVSGWVKDKGKTYHFNSKHLMQTGWQDFGGKRYYFASSGVMQTGWQELSGAKYYFDSDGAMHKGFLRLDNSTYYLNSQGKMAKSWQTVNGQKYYFDNNGVMQTDWKMIGGKLYFFGDNGIMQKNKEIFCYYDEKHYGDYYLQADGTAISMACYRLNQASLKPHTSFVVYNRQKSSHSQWTSYISAKDKQILQKFIQQHFKAGMTREEQLWTTMEWIHNNVEYAYVQNGAWAQITNKTYVDAVFTYRKGQCIQYNAAMAAMMAYLGYDVNLVQGYVMSEGNQHFWCEVHINGKTYVMETGNAGKNGDWMHFLEPYSEATEYIQH</sequence>
<dbReference type="SUPFAM" id="SSF69360">
    <property type="entry name" value="Cell wall binding repeat"/>
    <property type="match status" value="2"/>
</dbReference>
<dbReference type="SMART" id="SM00460">
    <property type="entry name" value="TGc"/>
    <property type="match status" value="1"/>
</dbReference>
<evidence type="ECO:0000313" key="5">
    <source>
        <dbReference type="Proteomes" id="UP000016662"/>
    </source>
</evidence>